<evidence type="ECO:0000313" key="2">
    <source>
        <dbReference type="EMBL" id="KGL66694.1"/>
    </source>
</evidence>
<organism evidence="2 3">
    <name type="scientific">Limosilactobacillus mucosae</name>
    <name type="common">Lactobacillus mucosae</name>
    <dbReference type="NCBI Taxonomy" id="97478"/>
    <lineage>
        <taxon>Bacteria</taxon>
        <taxon>Bacillati</taxon>
        <taxon>Bacillota</taxon>
        <taxon>Bacilli</taxon>
        <taxon>Lactobacillales</taxon>
        <taxon>Lactobacillaceae</taxon>
        <taxon>Limosilactobacillus</taxon>
    </lineage>
</organism>
<sequence length="111" mass="12465">MNDSNGSLSPWMIPLTLGASGIAGFFAGKLVGNRRRSANTILKMITNDFKREGTIEGSWIDHQPIPYRQFAVRTLVYRGGIRRFEDDQLVSYEFLADASTGTLLKLKRIDN</sequence>
<proteinExistence type="predicted"/>
<feature type="transmembrane region" description="Helical" evidence="1">
    <location>
        <begin position="12"/>
        <end position="32"/>
    </location>
</feature>
<dbReference type="AlphaFoldDB" id="A0A099Y8U2"/>
<gene>
    <name evidence="2" type="ORF">LX03_07680</name>
</gene>
<evidence type="ECO:0000256" key="1">
    <source>
        <dbReference type="SAM" id="Phobius"/>
    </source>
</evidence>
<dbReference type="EMBL" id="JROC01000034">
    <property type="protein sequence ID" value="KGL66694.1"/>
    <property type="molecule type" value="Genomic_DNA"/>
</dbReference>
<keyword evidence="1" id="KW-0472">Membrane</keyword>
<keyword evidence="1" id="KW-1133">Transmembrane helix</keyword>
<dbReference type="Proteomes" id="UP000030001">
    <property type="component" value="Unassembled WGS sequence"/>
</dbReference>
<keyword evidence="1" id="KW-0812">Transmembrane</keyword>
<comment type="caution">
    <text evidence="2">The sequence shown here is derived from an EMBL/GenBank/DDBJ whole genome shotgun (WGS) entry which is preliminary data.</text>
</comment>
<dbReference type="RefSeq" id="WP_034540538.1">
    <property type="nucleotide sequence ID" value="NZ_JBJNQK010000005.1"/>
</dbReference>
<accession>A0A099Y8U2</accession>
<evidence type="ECO:0000313" key="3">
    <source>
        <dbReference type="Proteomes" id="UP000030001"/>
    </source>
</evidence>
<protein>
    <recommendedName>
        <fullName evidence="4">Small secreted protein</fullName>
    </recommendedName>
</protein>
<reference evidence="2 3" key="1">
    <citation type="submission" date="2014-09" db="EMBL/GenBank/DDBJ databases">
        <title>Lactobacillus mucosae CRL573 Genome Sequencing.</title>
        <authorList>
            <person name="Bleckwedel J."/>
            <person name="Teran L.C."/>
            <person name="Bonacina J."/>
            <person name="Saavedra L."/>
            <person name="Mozzi F.B."/>
            <person name="Raya R.R."/>
        </authorList>
    </citation>
    <scope>NUCLEOTIDE SEQUENCE [LARGE SCALE GENOMIC DNA]</scope>
    <source>
        <strain evidence="2 3">CRL573</strain>
    </source>
</reference>
<evidence type="ECO:0008006" key="4">
    <source>
        <dbReference type="Google" id="ProtNLM"/>
    </source>
</evidence>
<name>A0A099Y8U2_LIMMU</name>